<evidence type="ECO:0000313" key="14">
    <source>
        <dbReference type="EMBL" id="AAO08077.2"/>
    </source>
</evidence>
<dbReference type="GO" id="GO:0009231">
    <property type="term" value="P:riboflavin biosynthetic process"/>
    <property type="evidence" value="ECO:0007669"/>
    <property type="project" value="UniProtKB-UniRule"/>
</dbReference>
<feature type="binding site" evidence="11">
    <location>
        <position position="315"/>
    </location>
    <ligand>
        <name>GTP</name>
        <dbReference type="ChEBI" id="CHEBI:37565"/>
    </ligand>
</feature>
<evidence type="ECO:0000256" key="9">
    <source>
        <dbReference type="ARBA" id="ARBA00023134"/>
    </source>
</evidence>
<dbReference type="EC" id="3.5.4.25" evidence="11"/>
<comment type="catalytic activity">
    <reaction evidence="2">
        <text>2,5-diamino-6-hydroxy-4-(5-phosphoribosylamino)-pyrimidine + H2O = 2,5,6-triamino-4-hydroxypyrimidine + D-ribose 5-phosphate</text>
        <dbReference type="Rhea" id="RHEA:23436"/>
        <dbReference type="ChEBI" id="CHEBI:15377"/>
        <dbReference type="ChEBI" id="CHEBI:58614"/>
        <dbReference type="ChEBI" id="CHEBI:78346"/>
        <dbReference type="ChEBI" id="CHEBI:137796"/>
    </reaction>
</comment>
<dbReference type="Proteomes" id="UP000002275">
    <property type="component" value="Chromosome II"/>
</dbReference>
<dbReference type="InterPro" id="IPR000926">
    <property type="entry name" value="RibA"/>
</dbReference>
<dbReference type="Pfam" id="PF00925">
    <property type="entry name" value="GTP_cyclohydro2"/>
    <property type="match status" value="1"/>
</dbReference>
<dbReference type="InterPro" id="IPR036144">
    <property type="entry name" value="RibA-like_sf"/>
</dbReference>
<dbReference type="NCBIfam" id="TIGR02464">
    <property type="entry name" value="ribofla_fusion"/>
    <property type="match status" value="1"/>
</dbReference>
<comment type="pathway">
    <text evidence="3 11">Cofactor biosynthesis; riboflavin biosynthesis; 5-amino-6-(D-ribitylamino)uracil from GTP: step 1/4.</text>
</comment>
<dbReference type="CDD" id="cd00641">
    <property type="entry name" value="GTP_cyclohydro2"/>
    <property type="match status" value="1"/>
</dbReference>
<proteinExistence type="inferred from homology"/>
<dbReference type="SUPFAM" id="SSF143990">
    <property type="entry name" value="YbiA-like"/>
    <property type="match status" value="1"/>
</dbReference>
<dbReference type="HAMAP" id="MF_00179">
    <property type="entry name" value="RibA"/>
    <property type="match status" value="1"/>
</dbReference>
<name>A0A3Q0KZZ7_VIBVU</name>
<evidence type="ECO:0000259" key="13">
    <source>
        <dbReference type="Pfam" id="PF08719"/>
    </source>
</evidence>
<dbReference type="GO" id="GO:0005829">
    <property type="term" value="C:cytosol"/>
    <property type="evidence" value="ECO:0007669"/>
    <property type="project" value="TreeGrafter"/>
</dbReference>
<evidence type="ECO:0000256" key="11">
    <source>
        <dbReference type="HAMAP-Rule" id="MF_00179"/>
    </source>
</evidence>
<dbReference type="NCBIfam" id="TIGR00505">
    <property type="entry name" value="ribA"/>
    <property type="match status" value="1"/>
</dbReference>
<dbReference type="Gene3D" id="1.10.357.40">
    <property type="entry name" value="YbiA-like"/>
    <property type="match status" value="1"/>
</dbReference>
<dbReference type="GO" id="GO:0003935">
    <property type="term" value="F:GTP cyclohydrolase II activity"/>
    <property type="evidence" value="ECO:0007669"/>
    <property type="project" value="UniProtKB-UniRule"/>
</dbReference>
<comment type="similarity">
    <text evidence="11">Belongs to the GTP cyclohydrolase II family.</text>
</comment>
<keyword evidence="4 11" id="KW-0686">Riboflavin biosynthesis</keyword>
<dbReference type="CDD" id="cd15457">
    <property type="entry name" value="NADAR"/>
    <property type="match status" value="1"/>
</dbReference>
<comment type="cofactor">
    <cofactor evidence="11">
        <name>Zn(2+)</name>
        <dbReference type="ChEBI" id="CHEBI:29105"/>
    </cofactor>
    <text evidence="11">Binds 1 zinc ion per subunit.</text>
</comment>
<dbReference type="Gene3D" id="3.40.50.10990">
    <property type="entry name" value="GTP cyclohydrolase II"/>
    <property type="match status" value="1"/>
</dbReference>
<keyword evidence="6 11" id="KW-0547">Nucleotide-binding</keyword>
<evidence type="ECO:0000259" key="12">
    <source>
        <dbReference type="Pfam" id="PF00925"/>
    </source>
</evidence>
<comment type="catalytic activity">
    <reaction evidence="1">
        <text>5-amino-6-(5-phospho-D-ribosylamino)uracil + H2O = 5,6-diaminouracil + D-ribose 5-phosphate</text>
        <dbReference type="Rhea" id="RHEA:55020"/>
        <dbReference type="ChEBI" id="CHEBI:15377"/>
        <dbReference type="ChEBI" id="CHEBI:46252"/>
        <dbReference type="ChEBI" id="CHEBI:58453"/>
        <dbReference type="ChEBI" id="CHEBI:78346"/>
    </reaction>
</comment>
<dbReference type="GO" id="GO:0005525">
    <property type="term" value="F:GTP binding"/>
    <property type="evidence" value="ECO:0007669"/>
    <property type="project" value="UniProtKB-KW"/>
</dbReference>
<evidence type="ECO:0000256" key="4">
    <source>
        <dbReference type="ARBA" id="ARBA00022619"/>
    </source>
</evidence>
<keyword evidence="9 11" id="KW-0342">GTP-binding</keyword>
<feature type="active site" description="Proton acceptor" evidence="11">
    <location>
        <position position="292"/>
    </location>
</feature>
<keyword evidence="8 11" id="KW-0862">Zinc</keyword>
<evidence type="ECO:0000256" key="7">
    <source>
        <dbReference type="ARBA" id="ARBA00022801"/>
    </source>
</evidence>
<evidence type="ECO:0000256" key="5">
    <source>
        <dbReference type="ARBA" id="ARBA00022723"/>
    </source>
</evidence>
<evidence type="ECO:0000256" key="8">
    <source>
        <dbReference type="ARBA" id="ARBA00022833"/>
    </source>
</evidence>
<evidence type="ECO:0000256" key="6">
    <source>
        <dbReference type="ARBA" id="ARBA00022741"/>
    </source>
</evidence>
<reference evidence="14 15" key="2">
    <citation type="journal article" date="2003" name="Infect. Immun.">
        <title>Characterization and pathogenic significance of Vibrio vulnificus antigens preferentially expressed in septicemic patients.</title>
        <authorList>
            <person name="Kim Y.R."/>
            <person name="Lee S.E."/>
            <person name="Kim C.M."/>
            <person name="Kim S.Y."/>
            <person name="Shin E.K."/>
            <person name="Shin D.H."/>
            <person name="Chung S.S."/>
            <person name="Choy H.E."/>
            <person name="Progulske-Fox A."/>
            <person name="Hillman J.D."/>
            <person name="Handfield M."/>
            <person name="Rhee J.H."/>
        </authorList>
    </citation>
    <scope>NUCLEOTIDE SEQUENCE [LARGE SCALE GENOMIC DNA]</scope>
    <source>
        <strain evidence="14 15">CMCP6</strain>
    </source>
</reference>
<dbReference type="InterPro" id="IPR037238">
    <property type="entry name" value="YbiA-like_sf"/>
</dbReference>
<organism evidence="14 15">
    <name type="scientific">Vibrio vulnificus (strain CMCP6)</name>
    <dbReference type="NCBI Taxonomy" id="216895"/>
    <lineage>
        <taxon>Bacteria</taxon>
        <taxon>Pseudomonadati</taxon>
        <taxon>Pseudomonadota</taxon>
        <taxon>Gammaproteobacteria</taxon>
        <taxon>Vibrionales</taxon>
        <taxon>Vibrionaceae</taxon>
        <taxon>Vibrio</taxon>
    </lineage>
</organism>
<evidence type="ECO:0000256" key="3">
    <source>
        <dbReference type="ARBA" id="ARBA00004853"/>
    </source>
</evidence>
<feature type="domain" description="NADAR" evidence="13">
    <location>
        <begin position="22"/>
        <end position="161"/>
    </location>
</feature>
<dbReference type="PIRSF" id="PIRSF001259">
    <property type="entry name" value="RibA"/>
    <property type="match status" value="1"/>
</dbReference>
<feature type="binding site" evidence="11">
    <location>
        <position position="220"/>
    </location>
    <ligand>
        <name>Zn(2+)</name>
        <dbReference type="ChEBI" id="CHEBI:29105"/>
        <note>catalytic</note>
    </ligand>
</feature>
<feature type="binding site" evidence="11">
    <location>
        <begin position="215"/>
        <end position="219"/>
    </location>
    <ligand>
        <name>GTP</name>
        <dbReference type="ChEBI" id="CHEBI:37565"/>
    </ligand>
</feature>
<evidence type="ECO:0000256" key="1">
    <source>
        <dbReference type="ARBA" id="ARBA00000022"/>
    </source>
</evidence>
<dbReference type="PANTHER" id="PTHR21327:SF18">
    <property type="entry name" value="3,4-DIHYDROXY-2-BUTANONE 4-PHOSPHATE SYNTHASE"/>
    <property type="match status" value="1"/>
</dbReference>
<feature type="binding site" evidence="11">
    <location>
        <position position="233"/>
    </location>
    <ligand>
        <name>Zn(2+)</name>
        <dbReference type="ChEBI" id="CHEBI:29105"/>
        <note>catalytic</note>
    </ligand>
</feature>
<feature type="active site" description="Nucleophile" evidence="11">
    <location>
        <position position="294"/>
    </location>
</feature>
<dbReference type="SMR" id="A0A3Q0KZZ7"/>
<evidence type="ECO:0000313" key="15">
    <source>
        <dbReference type="Proteomes" id="UP000002275"/>
    </source>
</evidence>
<dbReference type="FunFam" id="3.40.50.10990:FF:000002">
    <property type="entry name" value="GTP cyclohydrolase-2"/>
    <property type="match status" value="1"/>
</dbReference>
<dbReference type="GO" id="GO:0008270">
    <property type="term" value="F:zinc ion binding"/>
    <property type="evidence" value="ECO:0007669"/>
    <property type="project" value="UniProtKB-UniRule"/>
</dbReference>
<feature type="binding site" evidence="11">
    <location>
        <position position="236"/>
    </location>
    <ligand>
        <name>GTP</name>
        <dbReference type="ChEBI" id="CHEBI:37565"/>
    </ligand>
</feature>
<dbReference type="EMBL" id="AE016796">
    <property type="protein sequence ID" value="AAO08077.2"/>
    <property type="molecule type" value="Genomic_DNA"/>
</dbReference>
<evidence type="ECO:0000256" key="10">
    <source>
        <dbReference type="ARBA" id="ARBA00049295"/>
    </source>
</evidence>
<dbReference type="InterPro" id="IPR032677">
    <property type="entry name" value="GTP_cyclohydro_II"/>
</dbReference>
<protein>
    <recommendedName>
        <fullName evidence="11">GTP cyclohydrolase-2</fullName>
        <ecNumber evidence="11">3.5.4.25</ecNumber>
    </recommendedName>
    <alternativeName>
        <fullName evidence="11">GTP cyclohydrolase II</fullName>
    </alternativeName>
</protein>
<keyword evidence="7 11" id="KW-0378">Hydrolase</keyword>
<dbReference type="AlphaFoldDB" id="A0A3Q0KZZ7"/>
<feature type="binding site" evidence="11">
    <location>
        <position position="280"/>
    </location>
    <ligand>
        <name>GTP</name>
        <dbReference type="ChEBI" id="CHEBI:37565"/>
    </ligand>
</feature>
<feature type="binding site" evidence="11">
    <location>
        <position position="320"/>
    </location>
    <ligand>
        <name>GTP</name>
        <dbReference type="ChEBI" id="CHEBI:37565"/>
    </ligand>
</feature>
<keyword evidence="5 11" id="KW-0479">Metal-binding</keyword>
<comment type="function">
    <text evidence="11">Catalyzes the conversion of GTP to 2,5-diamino-6-ribosylamino-4(3H)-pyrimidinone 5'-phosphate (DARP), formate and pyrophosphate.</text>
</comment>
<dbReference type="InterPro" id="IPR012816">
    <property type="entry name" value="NADAR"/>
</dbReference>
<reference evidence="15" key="1">
    <citation type="submission" date="2002-12" db="EMBL/GenBank/DDBJ databases">
        <title>Complete genome sequence of Vibrio vulnificus CMCP6.</title>
        <authorList>
            <person name="Rhee J.H."/>
            <person name="Kim S.Y."/>
            <person name="Chung S.S."/>
            <person name="Kim J.J."/>
            <person name="Moon Y.H."/>
            <person name="Jeong H."/>
            <person name="Choy H.E."/>
        </authorList>
    </citation>
    <scope>NUCLEOTIDE SEQUENCE [LARGE SCALE GENOMIC DNA]</scope>
    <source>
        <strain evidence="15">CMCP6</strain>
    </source>
</reference>
<dbReference type="Pfam" id="PF08719">
    <property type="entry name" value="NADAR"/>
    <property type="match status" value="1"/>
</dbReference>
<feature type="binding site" evidence="11">
    <location>
        <begin position="258"/>
        <end position="260"/>
    </location>
    <ligand>
        <name>GTP</name>
        <dbReference type="ChEBI" id="CHEBI:37565"/>
    </ligand>
</feature>
<dbReference type="UniPathway" id="UPA00275">
    <property type="reaction ID" value="UER00400"/>
</dbReference>
<dbReference type="KEGG" id="vvu:VV2_1180"/>
<sequence>MHFVSYSLCYDVRSNIMEQPIYFYEPDENHGFLANFYPCSITVSGTCWPSSEHYYQAQKFDDVRLQEKVLRAEDAAQAFRLSREYQQWQRHDWYDIRVEVMRFIVREKFLQNTPLAHQLLATGDTELKEHSHKDAFWGDGGDGHGRNELGRILMMVREELQEHAPYNLVQFIDSAKLPTQWGTFQMYGFIEKATGKEHLALVYGDIEQQAAPLIRLHSECLTGDALFSARCDCGFQLAKALQNIVAEGAGVLLYLRQEGRGIGLINKIRAYHLQDDGADTVEANEQLGFGADMRDYAFCRGILSFLGIERVRLMTNNPRKVKALQLANIEVTERVPLQEGNNPHNHQYLRTKADKLGHMFDRNFVKP</sequence>
<feature type="domain" description="GTP cyclohydrolase II" evidence="12">
    <location>
        <begin position="174"/>
        <end position="336"/>
    </location>
</feature>
<dbReference type="PANTHER" id="PTHR21327">
    <property type="entry name" value="GTP CYCLOHYDROLASE II-RELATED"/>
    <property type="match status" value="1"/>
</dbReference>
<gene>
    <name evidence="11" type="primary">ribA</name>
    <name evidence="14" type="ordered locus">VV2_1180</name>
</gene>
<accession>A0A3Q0KZZ7</accession>
<reference evidence="14 15" key="3">
    <citation type="journal article" date="2011" name="Mol. Syst. Biol.">
        <title>Integrative genome-scale metabolic analysis of Vibrio vulnificus for drug targeting and discovery.</title>
        <authorList>
            <person name="Kim H.U."/>
            <person name="Kim S.Y."/>
            <person name="Jeong H."/>
            <person name="Kim T.Y."/>
            <person name="Kim J.J."/>
            <person name="Choy H.E."/>
            <person name="Yi K.Y."/>
            <person name="Rhee J.H."/>
            <person name="Lee S.Y."/>
        </authorList>
    </citation>
    <scope>NUCLEOTIDE SEQUENCE [LARGE SCALE GENOMIC DNA]</scope>
    <source>
        <strain evidence="14 15">CMCP6</strain>
    </source>
</reference>
<feature type="binding site" evidence="11">
    <location>
        <position position="231"/>
    </location>
    <ligand>
        <name>Zn(2+)</name>
        <dbReference type="ChEBI" id="CHEBI:29105"/>
        <note>catalytic</note>
    </ligand>
</feature>
<evidence type="ECO:0000256" key="2">
    <source>
        <dbReference type="ARBA" id="ARBA00000751"/>
    </source>
</evidence>
<dbReference type="NCBIfam" id="NF001591">
    <property type="entry name" value="PRK00393.1"/>
    <property type="match status" value="1"/>
</dbReference>
<dbReference type="SUPFAM" id="SSF142695">
    <property type="entry name" value="RibA-like"/>
    <property type="match status" value="1"/>
</dbReference>
<comment type="catalytic activity">
    <reaction evidence="10 11">
        <text>GTP + 4 H2O = 2,5-diamino-6-hydroxy-4-(5-phosphoribosylamino)-pyrimidine + formate + 2 phosphate + 3 H(+)</text>
        <dbReference type="Rhea" id="RHEA:23704"/>
        <dbReference type="ChEBI" id="CHEBI:15377"/>
        <dbReference type="ChEBI" id="CHEBI:15378"/>
        <dbReference type="ChEBI" id="CHEBI:15740"/>
        <dbReference type="ChEBI" id="CHEBI:37565"/>
        <dbReference type="ChEBI" id="CHEBI:43474"/>
        <dbReference type="ChEBI" id="CHEBI:58614"/>
        <dbReference type="EC" id="3.5.4.25"/>
    </reaction>
</comment>